<dbReference type="Gene3D" id="3.30.530.20">
    <property type="match status" value="1"/>
</dbReference>
<evidence type="ECO:0000313" key="1">
    <source>
        <dbReference type="EMBL" id="GMA41675.1"/>
    </source>
</evidence>
<dbReference type="InterPro" id="IPR019587">
    <property type="entry name" value="Polyketide_cyclase/dehydratase"/>
</dbReference>
<dbReference type="EMBL" id="BSUO01000001">
    <property type="protein sequence ID" value="GMA41675.1"/>
    <property type="molecule type" value="Genomic_DNA"/>
</dbReference>
<evidence type="ECO:0000313" key="2">
    <source>
        <dbReference type="Proteomes" id="UP001157126"/>
    </source>
</evidence>
<organism evidence="1 2">
    <name type="scientific">Mobilicoccus caccae</name>
    <dbReference type="NCBI Taxonomy" id="1859295"/>
    <lineage>
        <taxon>Bacteria</taxon>
        <taxon>Bacillati</taxon>
        <taxon>Actinomycetota</taxon>
        <taxon>Actinomycetes</taxon>
        <taxon>Micrococcales</taxon>
        <taxon>Dermatophilaceae</taxon>
        <taxon>Mobilicoccus</taxon>
    </lineage>
</organism>
<accession>A0ABQ6IUS0</accession>
<dbReference type="Proteomes" id="UP001157126">
    <property type="component" value="Unassembled WGS sequence"/>
</dbReference>
<dbReference type="SUPFAM" id="SSF55961">
    <property type="entry name" value="Bet v1-like"/>
    <property type="match status" value="1"/>
</dbReference>
<reference evidence="2" key="1">
    <citation type="journal article" date="2019" name="Int. J. Syst. Evol. Microbiol.">
        <title>The Global Catalogue of Microorganisms (GCM) 10K type strain sequencing project: providing services to taxonomists for standard genome sequencing and annotation.</title>
        <authorList>
            <consortium name="The Broad Institute Genomics Platform"/>
            <consortium name="The Broad Institute Genome Sequencing Center for Infectious Disease"/>
            <person name="Wu L."/>
            <person name="Ma J."/>
        </authorList>
    </citation>
    <scope>NUCLEOTIDE SEQUENCE [LARGE SCALE GENOMIC DNA]</scope>
    <source>
        <strain evidence="2">NBRC 113072</strain>
    </source>
</reference>
<protein>
    <recommendedName>
        <fullName evidence="3">SRPBCC family protein</fullName>
    </recommendedName>
</protein>
<evidence type="ECO:0008006" key="3">
    <source>
        <dbReference type="Google" id="ProtNLM"/>
    </source>
</evidence>
<comment type="caution">
    <text evidence="1">The sequence shown here is derived from an EMBL/GenBank/DDBJ whole genome shotgun (WGS) entry which is preliminary data.</text>
</comment>
<dbReference type="InterPro" id="IPR023393">
    <property type="entry name" value="START-like_dom_sf"/>
</dbReference>
<name>A0ABQ6IUS0_9MICO</name>
<dbReference type="RefSeq" id="WP_284305211.1">
    <property type="nucleotide sequence ID" value="NZ_BSUO01000001.1"/>
</dbReference>
<gene>
    <name evidence="1" type="ORF">GCM10025883_37200</name>
</gene>
<dbReference type="Pfam" id="PF10604">
    <property type="entry name" value="Polyketide_cyc2"/>
    <property type="match status" value="1"/>
</dbReference>
<proteinExistence type="predicted"/>
<keyword evidence="2" id="KW-1185">Reference proteome</keyword>
<sequence length="148" mass="16031">MGTFTVRLTTPLTPAEAWRRIWDLDAHTRVIPLTRLRGDGTAGAALGVGGRFVARTGLGRLAVDDVMEVRRFDAPSEGNHHGRAIVEKSGRVVRGRIDARVEPAASGSRVTWTQEIGLAPLPRAADPILERVAAAAYRHVLRRLLKGG</sequence>